<feature type="transmembrane region" description="Helical" evidence="5">
    <location>
        <begin position="55"/>
        <end position="75"/>
    </location>
</feature>
<feature type="transmembrane region" description="Helical" evidence="5">
    <location>
        <begin position="136"/>
        <end position="155"/>
    </location>
</feature>
<dbReference type="PROSITE" id="PS50262">
    <property type="entry name" value="G_PROTEIN_RECEP_F1_2"/>
    <property type="match status" value="1"/>
</dbReference>
<feature type="transmembrane region" description="Helical" evidence="5">
    <location>
        <begin position="303"/>
        <end position="329"/>
    </location>
</feature>
<evidence type="ECO:0000313" key="9">
    <source>
        <dbReference type="Proteomes" id="UP000215902"/>
    </source>
</evidence>
<evidence type="ECO:0000256" key="4">
    <source>
        <dbReference type="ARBA" id="ARBA00023136"/>
    </source>
</evidence>
<evidence type="ECO:0000256" key="1">
    <source>
        <dbReference type="ARBA" id="ARBA00004370"/>
    </source>
</evidence>
<keyword evidence="4 5" id="KW-0472">Membrane</keyword>
<feature type="transmembrane region" description="Helical" evidence="5">
    <location>
        <begin position="193"/>
        <end position="213"/>
    </location>
</feature>
<keyword evidence="3 5" id="KW-1133">Transmembrane helix</keyword>
<feature type="transmembrane region" description="Helical" evidence="5">
    <location>
        <begin position="254"/>
        <end position="277"/>
    </location>
</feature>
<dbReference type="InterPro" id="IPR017452">
    <property type="entry name" value="GPCR_Rhodpsn_7TM"/>
</dbReference>
<evidence type="ECO:0000259" key="6">
    <source>
        <dbReference type="PROSITE" id="PS50262"/>
    </source>
</evidence>
<name>A0A267DKQ9_9PLAT</name>
<protein>
    <recommendedName>
        <fullName evidence="6">G-protein coupled receptors family 1 profile domain-containing protein</fullName>
    </recommendedName>
</protein>
<organism evidence="7 9">
    <name type="scientific">Macrostomum lignano</name>
    <dbReference type="NCBI Taxonomy" id="282301"/>
    <lineage>
        <taxon>Eukaryota</taxon>
        <taxon>Metazoa</taxon>
        <taxon>Spiralia</taxon>
        <taxon>Lophotrochozoa</taxon>
        <taxon>Platyhelminthes</taxon>
        <taxon>Rhabditophora</taxon>
        <taxon>Macrostomorpha</taxon>
        <taxon>Macrostomida</taxon>
        <taxon>Macrostomidae</taxon>
        <taxon>Macrostomum</taxon>
    </lineage>
</organism>
<evidence type="ECO:0000256" key="2">
    <source>
        <dbReference type="ARBA" id="ARBA00022692"/>
    </source>
</evidence>
<dbReference type="GO" id="GO:0016020">
    <property type="term" value="C:membrane"/>
    <property type="evidence" value="ECO:0007669"/>
    <property type="project" value="UniProtKB-SubCell"/>
</dbReference>
<evidence type="ECO:0000313" key="8">
    <source>
        <dbReference type="EMBL" id="PAA82497.1"/>
    </source>
</evidence>
<dbReference type="CDD" id="cd00637">
    <property type="entry name" value="7tm_classA_rhodopsin-like"/>
    <property type="match status" value="1"/>
</dbReference>
<evidence type="ECO:0000313" key="7">
    <source>
        <dbReference type="EMBL" id="PAA49861.1"/>
    </source>
</evidence>
<evidence type="ECO:0000256" key="3">
    <source>
        <dbReference type="ARBA" id="ARBA00022989"/>
    </source>
</evidence>
<proteinExistence type="predicted"/>
<keyword evidence="2 5" id="KW-0812">Transmembrane</keyword>
<feature type="transmembrane region" description="Helical" evidence="5">
    <location>
        <begin position="96"/>
        <end position="116"/>
    </location>
</feature>
<feature type="transmembrane region" description="Helical" evidence="5">
    <location>
        <begin position="335"/>
        <end position="358"/>
    </location>
</feature>
<dbReference type="EMBL" id="NIVC01000467">
    <property type="protein sequence ID" value="PAA82497.1"/>
    <property type="molecule type" value="Genomic_DNA"/>
</dbReference>
<dbReference type="SUPFAM" id="SSF81321">
    <property type="entry name" value="Family A G protein-coupled receptor-like"/>
    <property type="match status" value="1"/>
</dbReference>
<keyword evidence="9" id="KW-1185">Reference proteome</keyword>
<reference evidence="7 9" key="1">
    <citation type="submission" date="2017-06" db="EMBL/GenBank/DDBJ databases">
        <title>A platform for efficient transgenesis in Macrostomum lignano, a flatworm model organism for stem cell research.</title>
        <authorList>
            <person name="Berezikov E."/>
        </authorList>
    </citation>
    <scope>NUCLEOTIDE SEQUENCE [LARGE SCALE GENOMIC DNA]</scope>
    <source>
        <strain evidence="7">DV1</strain>
        <tissue evidence="7">Whole organism</tissue>
    </source>
</reference>
<comment type="subcellular location">
    <subcellularLocation>
        <location evidence="1">Membrane</location>
    </subcellularLocation>
</comment>
<dbReference type="Proteomes" id="UP000215902">
    <property type="component" value="Unassembled WGS sequence"/>
</dbReference>
<dbReference type="EMBL" id="NIVC01003773">
    <property type="protein sequence ID" value="PAA49861.1"/>
    <property type="molecule type" value="Genomic_DNA"/>
</dbReference>
<dbReference type="Gene3D" id="1.20.1070.10">
    <property type="entry name" value="Rhodopsin 7-helix transmembrane proteins"/>
    <property type="match status" value="1"/>
</dbReference>
<evidence type="ECO:0000256" key="5">
    <source>
        <dbReference type="SAM" id="Phobius"/>
    </source>
</evidence>
<comment type="caution">
    <text evidence="7">The sequence shown here is derived from an EMBL/GenBank/DDBJ whole genome shotgun (WGS) entry which is preliminary data.</text>
</comment>
<sequence length="404" mass="44917">MLPFPIYYRSVNCTTNGIEQLSIVEFNGFDLSTLDDFMNGTTTGWPDCPILRNQAYTFLVFSAAILCLSVASLFVEKNRKTEPAVASMISSMLATETVIAICLIVDSLLFLCLGLCRRFPVVKLAPMLSLTIGINQWLASVCLFYRNWLVALISLTRYRLFSRHSGGGGGGGRCRGSVLSHRARAERSSLRQFRLASCLLLGNAGLFCTFLSLKTVGELCDSQSWLSAPVTVDRFLLAVNNASLFLAVNTGVVFPLQVVLPLVIGLVSSGAVLITLWRHMNGGSSGASQQSIRNNRKRFRRPFIAFMAMNIALLVLYLPTVVIRILVLMNYSMNGLFWLSNILCCTNSLTNVFVYFYLCKTCEQQRQQQQQQHQQQVQLLSTVPDGHRDRQSEASGLFISTEIQ</sequence>
<dbReference type="AlphaFoldDB" id="A0A267DKQ9"/>
<gene>
    <name evidence="7" type="ORF">BOX15_Mlig028845g3</name>
    <name evidence="8" type="ORF">BOX15_Mlig030822g5</name>
</gene>
<accession>A0A267DKQ9</accession>
<feature type="domain" description="G-protein coupled receptors family 1 profile" evidence="6">
    <location>
        <begin position="220"/>
        <end position="355"/>
    </location>
</feature>